<evidence type="ECO:0000259" key="7">
    <source>
        <dbReference type="PROSITE" id="PS50066"/>
    </source>
</evidence>
<feature type="region of interest" description="Disordered" evidence="6">
    <location>
        <begin position="71"/>
        <end position="91"/>
    </location>
</feature>
<proteinExistence type="predicted"/>
<comment type="caution">
    <text evidence="8">The sequence shown here is derived from an EMBL/GenBank/DDBJ whole genome shotgun (WGS) entry which is preliminary data.</text>
</comment>
<dbReference type="Proteomes" id="UP000326939">
    <property type="component" value="Chromosome 10"/>
</dbReference>
<keyword evidence="2" id="KW-0805">Transcription regulation</keyword>
<accession>A0A5N5L8G9</accession>
<evidence type="ECO:0000256" key="2">
    <source>
        <dbReference type="ARBA" id="ARBA00023015"/>
    </source>
</evidence>
<dbReference type="GO" id="GO:0003677">
    <property type="term" value="F:DNA binding"/>
    <property type="evidence" value="ECO:0007669"/>
    <property type="project" value="UniProtKB-KW"/>
</dbReference>
<name>A0A5N5L8G9_9ROSI</name>
<dbReference type="InterPro" id="IPR002100">
    <property type="entry name" value="TF_MADSbox"/>
</dbReference>
<protein>
    <recommendedName>
        <fullName evidence="7">MADS-box domain-containing protein</fullName>
    </recommendedName>
</protein>
<feature type="region of interest" description="Disordered" evidence="6">
    <location>
        <begin position="1"/>
        <end position="23"/>
    </location>
</feature>
<dbReference type="InterPro" id="IPR036879">
    <property type="entry name" value="TF_MADSbox_sf"/>
</dbReference>
<evidence type="ECO:0000256" key="6">
    <source>
        <dbReference type="SAM" id="MobiDB-lite"/>
    </source>
</evidence>
<reference evidence="9" key="1">
    <citation type="journal article" date="2019" name="Gigascience">
        <title>De novo genome assembly of the endangered Acer yangbiense, a plant species with extremely small populations endemic to Yunnan Province, China.</title>
        <authorList>
            <person name="Yang J."/>
            <person name="Wariss H.M."/>
            <person name="Tao L."/>
            <person name="Zhang R."/>
            <person name="Yun Q."/>
            <person name="Hollingsworth P."/>
            <person name="Dao Z."/>
            <person name="Luo G."/>
            <person name="Guo H."/>
            <person name="Ma Y."/>
            <person name="Sun W."/>
        </authorList>
    </citation>
    <scope>NUCLEOTIDE SEQUENCE [LARGE SCALE GENOMIC DNA]</scope>
    <source>
        <strain evidence="9">cv. br00</strain>
    </source>
</reference>
<keyword evidence="9" id="KW-1185">Reference proteome</keyword>
<evidence type="ECO:0000256" key="1">
    <source>
        <dbReference type="ARBA" id="ARBA00004123"/>
    </source>
</evidence>
<keyword evidence="4" id="KW-0804">Transcription</keyword>
<dbReference type="GO" id="GO:0046983">
    <property type="term" value="F:protein dimerization activity"/>
    <property type="evidence" value="ECO:0007669"/>
    <property type="project" value="InterPro"/>
</dbReference>
<dbReference type="Gene3D" id="3.40.1810.10">
    <property type="entry name" value="Transcription factor, MADS-box"/>
    <property type="match status" value="1"/>
</dbReference>
<keyword evidence="3" id="KW-0238">DNA-binding</keyword>
<feature type="domain" description="MADS-box" evidence="7">
    <location>
        <begin position="1"/>
        <end position="57"/>
    </location>
</feature>
<dbReference type="AlphaFoldDB" id="A0A5N5L8G9"/>
<organism evidence="8 9">
    <name type="scientific">Salix brachista</name>
    <dbReference type="NCBI Taxonomy" id="2182728"/>
    <lineage>
        <taxon>Eukaryota</taxon>
        <taxon>Viridiplantae</taxon>
        <taxon>Streptophyta</taxon>
        <taxon>Embryophyta</taxon>
        <taxon>Tracheophyta</taxon>
        <taxon>Spermatophyta</taxon>
        <taxon>Magnoliopsida</taxon>
        <taxon>eudicotyledons</taxon>
        <taxon>Gunneridae</taxon>
        <taxon>Pentapetalae</taxon>
        <taxon>rosids</taxon>
        <taxon>fabids</taxon>
        <taxon>Malpighiales</taxon>
        <taxon>Salicaceae</taxon>
        <taxon>Saliceae</taxon>
        <taxon>Salix</taxon>
    </lineage>
</organism>
<gene>
    <name evidence="8" type="ORF">DKX38_016622</name>
</gene>
<dbReference type="SUPFAM" id="SSF55455">
    <property type="entry name" value="SRF-like"/>
    <property type="match status" value="1"/>
</dbReference>
<evidence type="ECO:0000313" key="9">
    <source>
        <dbReference type="Proteomes" id="UP000326939"/>
    </source>
</evidence>
<feature type="compositionally biased region" description="Basic and acidic residues" evidence="6">
    <location>
        <begin position="75"/>
        <end position="91"/>
    </location>
</feature>
<dbReference type="GO" id="GO:0005634">
    <property type="term" value="C:nucleus"/>
    <property type="evidence" value="ECO:0007669"/>
    <property type="project" value="UniProtKB-SubCell"/>
</dbReference>
<comment type="subcellular location">
    <subcellularLocation>
        <location evidence="1">Nucleus</location>
    </subcellularLocation>
</comment>
<keyword evidence="5" id="KW-0539">Nucleus</keyword>
<feature type="compositionally biased region" description="Basic and acidic residues" evidence="6">
    <location>
        <begin position="170"/>
        <end position="182"/>
    </location>
</feature>
<dbReference type="EMBL" id="VDCV01000010">
    <property type="protein sequence ID" value="KAB5539089.1"/>
    <property type="molecule type" value="Genomic_DNA"/>
</dbReference>
<dbReference type="Pfam" id="PF00319">
    <property type="entry name" value="SRF-TF"/>
    <property type="match status" value="1"/>
</dbReference>
<evidence type="ECO:0000256" key="5">
    <source>
        <dbReference type="ARBA" id="ARBA00023242"/>
    </source>
</evidence>
<evidence type="ECO:0000256" key="3">
    <source>
        <dbReference type="ARBA" id="ARBA00023125"/>
    </source>
</evidence>
<sequence length="182" mass="20558">MTTLKENGAKPMKNKSYEERKQTLKKKGSELATLCDVPVCLVCVNPDGTTETWPEEEARVVDVLMAYKPQPTIKNESKEDEKGKEKGVDKAPEVFETWDTRLEYLPEESLGDVLKILDRQLQAVNRAVGKEQQTGKKRKSLQDEGRSRIVHGNYSDINSFSGRNSEGNSDFEKPVDLELRLG</sequence>
<evidence type="ECO:0000256" key="4">
    <source>
        <dbReference type="ARBA" id="ARBA00023163"/>
    </source>
</evidence>
<evidence type="ECO:0000313" key="8">
    <source>
        <dbReference type="EMBL" id="KAB5539089.1"/>
    </source>
</evidence>
<dbReference type="PROSITE" id="PS50066">
    <property type="entry name" value="MADS_BOX_2"/>
    <property type="match status" value="1"/>
</dbReference>
<feature type="compositionally biased region" description="Polar residues" evidence="6">
    <location>
        <begin position="155"/>
        <end position="168"/>
    </location>
</feature>
<feature type="region of interest" description="Disordered" evidence="6">
    <location>
        <begin position="126"/>
        <end position="182"/>
    </location>
</feature>